<feature type="active site" description="Proton donor" evidence="5">
    <location>
        <position position="567"/>
    </location>
</feature>
<dbReference type="InterPro" id="IPR036188">
    <property type="entry name" value="FAD/NAD-bd_sf"/>
</dbReference>
<dbReference type="Gene3D" id="3.30.560.10">
    <property type="entry name" value="Glucose Oxidase, domain 3"/>
    <property type="match status" value="1"/>
</dbReference>
<dbReference type="Pfam" id="PF00732">
    <property type="entry name" value="GMC_oxred_N"/>
    <property type="match status" value="1"/>
</dbReference>
<evidence type="ECO:0000256" key="5">
    <source>
        <dbReference type="PIRSR" id="PIRSR000137-1"/>
    </source>
</evidence>
<sequence length="629" mass="68121">MSRNTLAVAATVVAGLGLLHLLKPATSPRYLEPKDIRQFSDDSQPSLNDNAEFAEEFDIVIIGGGTAGCVLASRLSEQHGLRVLVLEAGQSARDLRDSQMPVGFPRLMRGPYDWNLFTEPQENCLGKRNYWPRGKLLGGCSSTNAMIFQMGAPSDYDEWASSNEPGASEWAYAKFNKYMLKFEKHNPHKSFPLDMSLRGALGPIMTGFGYLSGASKEWLSASENAGIPSTNDWNTSRGTIGSMKPSMYLDSKGRRASAETGYLTPDVLARPNLKVVVHAQVSKILFESGKDGTKRAVGVEFRDARGGPSIRVRAKKEVVLSAGAIHTPHLLMLSGVGPAEHLATHNISPVHDLPGVGSNLRDHGCFYINFFVKNTETLAYLNDLRPSRGIGLRKIASLLRWIILGTGPLTSNIAETAAFVRSTDPYFFPASGALGAIEDTTSGPSAPDLELMGLPFFIPVGRPGEMELPSLDTYAVGTVLLRPTSVGTIRLRSSNPSDAPLIDPKYLSTQHDIDVLVRGLKLALRIIRTEPFASLIDDSVPLDQELYGFSDKQLAEVVRERITTLYHPACTARMAPLAKGGVVDPYLRVHGIPNLRIVDASIMPNIVSGHTAGPVIAIAEKAADIIKGL</sequence>
<name>A0A067MD93_BOTB1</name>
<dbReference type="HOGENOM" id="CLU_002865_7_2_1"/>
<dbReference type="SUPFAM" id="SSF54373">
    <property type="entry name" value="FAD-linked reductases, C-terminal domain"/>
    <property type="match status" value="1"/>
</dbReference>
<comment type="similarity">
    <text evidence="2">Belongs to the GMC oxidoreductase family.</text>
</comment>
<feature type="active site" description="Proton acceptor" evidence="5">
    <location>
        <position position="610"/>
    </location>
</feature>
<dbReference type="OrthoDB" id="269227at2759"/>
<keyword evidence="3" id="KW-0285">Flavoprotein</keyword>
<evidence type="ECO:0000256" key="2">
    <source>
        <dbReference type="ARBA" id="ARBA00010790"/>
    </source>
</evidence>
<dbReference type="PANTHER" id="PTHR11552">
    <property type="entry name" value="GLUCOSE-METHANOL-CHOLINE GMC OXIDOREDUCTASE"/>
    <property type="match status" value="1"/>
</dbReference>
<feature type="domain" description="Glucose-methanol-choline oxidoreductase N-terminal" evidence="8">
    <location>
        <begin position="323"/>
        <end position="337"/>
    </location>
</feature>
<evidence type="ECO:0000256" key="3">
    <source>
        <dbReference type="ARBA" id="ARBA00022630"/>
    </source>
</evidence>
<reference evidence="10" key="1">
    <citation type="journal article" date="2014" name="Proc. Natl. Acad. Sci. U.S.A.">
        <title>Extensive sampling of basidiomycete genomes demonstrates inadequacy of the white-rot/brown-rot paradigm for wood decay fungi.</title>
        <authorList>
            <person name="Riley R."/>
            <person name="Salamov A.A."/>
            <person name="Brown D.W."/>
            <person name="Nagy L.G."/>
            <person name="Floudas D."/>
            <person name="Held B.W."/>
            <person name="Levasseur A."/>
            <person name="Lombard V."/>
            <person name="Morin E."/>
            <person name="Otillar R."/>
            <person name="Lindquist E.A."/>
            <person name="Sun H."/>
            <person name="LaButti K.M."/>
            <person name="Schmutz J."/>
            <person name="Jabbour D."/>
            <person name="Luo H."/>
            <person name="Baker S.E."/>
            <person name="Pisabarro A.G."/>
            <person name="Walton J.D."/>
            <person name="Blanchette R.A."/>
            <person name="Henrissat B."/>
            <person name="Martin F."/>
            <person name="Cullen D."/>
            <person name="Hibbett D.S."/>
            <person name="Grigoriev I.V."/>
        </authorList>
    </citation>
    <scope>NUCLEOTIDE SEQUENCE [LARGE SCALE GENOMIC DNA]</scope>
    <source>
        <strain evidence="10">FD-172 SS1</strain>
    </source>
</reference>
<dbReference type="GO" id="GO:0050660">
    <property type="term" value="F:flavin adenine dinucleotide binding"/>
    <property type="evidence" value="ECO:0007669"/>
    <property type="project" value="InterPro"/>
</dbReference>
<evidence type="ECO:0000259" key="8">
    <source>
        <dbReference type="PROSITE" id="PS00624"/>
    </source>
</evidence>
<evidence type="ECO:0000256" key="4">
    <source>
        <dbReference type="ARBA" id="ARBA00022827"/>
    </source>
</evidence>
<dbReference type="Gene3D" id="3.50.50.60">
    <property type="entry name" value="FAD/NAD(P)-binding domain"/>
    <property type="match status" value="1"/>
</dbReference>
<evidence type="ECO:0000313" key="9">
    <source>
        <dbReference type="EMBL" id="KDQ13529.1"/>
    </source>
</evidence>
<keyword evidence="10" id="KW-1185">Reference proteome</keyword>
<dbReference type="EMBL" id="KL198043">
    <property type="protein sequence ID" value="KDQ13529.1"/>
    <property type="molecule type" value="Genomic_DNA"/>
</dbReference>
<dbReference type="Proteomes" id="UP000027195">
    <property type="component" value="Unassembled WGS sequence"/>
</dbReference>
<evidence type="ECO:0000313" key="10">
    <source>
        <dbReference type="Proteomes" id="UP000027195"/>
    </source>
</evidence>
<evidence type="ECO:0000256" key="6">
    <source>
        <dbReference type="PIRSR" id="PIRSR000137-2"/>
    </source>
</evidence>
<dbReference type="InterPro" id="IPR007867">
    <property type="entry name" value="GMC_OxRtase_C"/>
</dbReference>
<dbReference type="GO" id="GO:0016614">
    <property type="term" value="F:oxidoreductase activity, acting on CH-OH group of donors"/>
    <property type="evidence" value="ECO:0007669"/>
    <property type="project" value="InterPro"/>
</dbReference>
<dbReference type="PROSITE" id="PS00624">
    <property type="entry name" value="GMC_OXRED_2"/>
    <property type="match status" value="1"/>
</dbReference>
<organism evidence="9 10">
    <name type="scientific">Botryobasidium botryosum (strain FD-172 SS1)</name>
    <dbReference type="NCBI Taxonomy" id="930990"/>
    <lineage>
        <taxon>Eukaryota</taxon>
        <taxon>Fungi</taxon>
        <taxon>Dikarya</taxon>
        <taxon>Basidiomycota</taxon>
        <taxon>Agaricomycotina</taxon>
        <taxon>Agaricomycetes</taxon>
        <taxon>Cantharellales</taxon>
        <taxon>Botryobasidiaceae</taxon>
        <taxon>Botryobasidium</taxon>
    </lineage>
</organism>
<dbReference type="PIRSF" id="PIRSF000137">
    <property type="entry name" value="Alcohol_oxidase"/>
    <property type="match status" value="1"/>
</dbReference>
<keyword evidence="7" id="KW-0732">Signal</keyword>
<feature type="binding site" evidence="6">
    <location>
        <position position="281"/>
    </location>
    <ligand>
        <name>FAD</name>
        <dbReference type="ChEBI" id="CHEBI:57692"/>
    </ligand>
</feature>
<dbReference type="STRING" id="930990.A0A067MD93"/>
<dbReference type="InterPro" id="IPR012132">
    <property type="entry name" value="GMC_OxRdtase"/>
</dbReference>
<evidence type="ECO:0000256" key="1">
    <source>
        <dbReference type="ARBA" id="ARBA00001974"/>
    </source>
</evidence>
<dbReference type="Pfam" id="PF05199">
    <property type="entry name" value="GMC_oxred_C"/>
    <property type="match status" value="1"/>
</dbReference>
<keyword evidence="4 6" id="KW-0274">FAD</keyword>
<comment type="cofactor">
    <cofactor evidence="1 6">
        <name>FAD</name>
        <dbReference type="ChEBI" id="CHEBI:57692"/>
    </cofactor>
</comment>
<gene>
    <name evidence="9" type="ORF">BOTBODRAFT_33538</name>
</gene>
<accession>A0A067MD93</accession>
<dbReference type="InParanoid" id="A0A067MD93"/>
<dbReference type="InterPro" id="IPR000172">
    <property type="entry name" value="GMC_OxRdtase_N"/>
</dbReference>
<feature type="signal peptide" evidence="7">
    <location>
        <begin position="1"/>
        <end position="24"/>
    </location>
</feature>
<protein>
    <recommendedName>
        <fullName evidence="8">Glucose-methanol-choline oxidoreductase N-terminal domain-containing protein</fullName>
    </recommendedName>
</protein>
<evidence type="ECO:0000256" key="7">
    <source>
        <dbReference type="SAM" id="SignalP"/>
    </source>
</evidence>
<dbReference type="PANTHER" id="PTHR11552:SF147">
    <property type="entry name" value="CHOLINE DEHYDROGENASE, MITOCHONDRIAL"/>
    <property type="match status" value="1"/>
</dbReference>
<dbReference type="AlphaFoldDB" id="A0A067MD93"/>
<proteinExistence type="inferred from homology"/>
<feature type="chain" id="PRO_5001644582" description="Glucose-methanol-choline oxidoreductase N-terminal domain-containing protein" evidence="7">
    <location>
        <begin position="25"/>
        <end position="629"/>
    </location>
</feature>
<dbReference type="SUPFAM" id="SSF51905">
    <property type="entry name" value="FAD/NAD(P)-binding domain"/>
    <property type="match status" value="1"/>
</dbReference>